<proteinExistence type="predicted"/>
<keyword evidence="3" id="KW-1185">Reference proteome</keyword>
<organism evidence="2 3">
    <name type="scientific">Colletotrichum lupini</name>
    <dbReference type="NCBI Taxonomy" id="145971"/>
    <lineage>
        <taxon>Eukaryota</taxon>
        <taxon>Fungi</taxon>
        <taxon>Dikarya</taxon>
        <taxon>Ascomycota</taxon>
        <taxon>Pezizomycotina</taxon>
        <taxon>Sordariomycetes</taxon>
        <taxon>Hypocreomycetidae</taxon>
        <taxon>Glomerellales</taxon>
        <taxon>Glomerellaceae</taxon>
        <taxon>Colletotrichum</taxon>
        <taxon>Colletotrichum acutatum species complex</taxon>
    </lineage>
</organism>
<gene>
    <name evidence="2" type="ORF">CLUP02_07055</name>
</gene>
<evidence type="ECO:0000313" key="3">
    <source>
        <dbReference type="Proteomes" id="UP000830671"/>
    </source>
</evidence>
<evidence type="ECO:0000313" key="2">
    <source>
        <dbReference type="EMBL" id="UQC81569.1"/>
    </source>
</evidence>
<feature type="region of interest" description="Disordered" evidence="1">
    <location>
        <begin position="156"/>
        <end position="184"/>
    </location>
</feature>
<dbReference type="EMBL" id="CP019475">
    <property type="protein sequence ID" value="UQC81569.1"/>
    <property type="molecule type" value="Genomic_DNA"/>
</dbReference>
<dbReference type="Proteomes" id="UP000830671">
    <property type="component" value="Chromosome 3"/>
</dbReference>
<accession>A0A9Q8SQ97</accession>
<reference evidence="2" key="1">
    <citation type="journal article" date="2021" name="Mol. Plant Microbe Interact.">
        <title>Complete Genome Sequence of the Plant-Pathogenic Fungus Colletotrichum lupini.</title>
        <authorList>
            <person name="Baroncelli R."/>
            <person name="Pensec F."/>
            <person name="Da Lio D."/>
            <person name="Boufleur T."/>
            <person name="Vicente I."/>
            <person name="Sarrocco S."/>
            <person name="Picot A."/>
            <person name="Baraldi E."/>
            <person name="Sukno S."/>
            <person name="Thon M."/>
            <person name="Le Floch G."/>
        </authorList>
    </citation>
    <scope>NUCLEOTIDE SEQUENCE</scope>
    <source>
        <strain evidence="2">IMI 504893</strain>
    </source>
</reference>
<evidence type="ECO:0000256" key="1">
    <source>
        <dbReference type="SAM" id="MobiDB-lite"/>
    </source>
</evidence>
<dbReference type="RefSeq" id="XP_049143195.1">
    <property type="nucleotide sequence ID" value="XM_049286052.1"/>
</dbReference>
<dbReference type="KEGG" id="clup:CLUP02_07055"/>
<sequence length="214" mass="23798">MEVSLPNAVYLIMVLPRGNEAAVVDRGGWVRRWRAWRPVADVQEIHFVGAKGLRCIGAYGTGQSGDKIAKDVNDIGWITQRTVIGGNDLKWSGGPDGPKRAFDSKGTLFPCCLCQPLRPPKRQPLAVTTSLRQRTRSNTELTPRAPLSLNLFQHIPAEPSPPPLETRRSEANQRQTAPGSCDNPDTPDLLYSYFVHYLGTYTILQRTPPKLRLD</sequence>
<protein>
    <submittedName>
        <fullName evidence="2">Uncharacterized protein</fullName>
    </submittedName>
</protein>
<dbReference type="AlphaFoldDB" id="A0A9Q8SQ97"/>
<name>A0A9Q8SQ97_9PEZI</name>
<dbReference type="GeneID" id="73341062"/>